<keyword evidence="5 6" id="KW-0472">Membrane</keyword>
<comment type="subcellular location">
    <subcellularLocation>
        <location evidence="1">Cell membrane</location>
        <topology evidence="1">Multi-pass membrane protein</topology>
    </subcellularLocation>
</comment>
<feature type="transmembrane region" description="Helical" evidence="6">
    <location>
        <begin position="12"/>
        <end position="30"/>
    </location>
</feature>
<feature type="transmembrane region" description="Helical" evidence="6">
    <location>
        <begin position="180"/>
        <end position="201"/>
    </location>
</feature>
<evidence type="ECO:0000256" key="2">
    <source>
        <dbReference type="ARBA" id="ARBA00022475"/>
    </source>
</evidence>
<feature type="transmembrane region" description="Helical" evidence="6">
    <location>
        <begin position="213"/>
        <end position="230"/>
    </location>
</feature>
<dbReference type="STRING" id="1122209.SAMN02745752_00057"/>
<keyword evidence="4 6" id="KW-1133">Transmembrane helix</keyword>
<feature type="transmembrane region" description="Helical" evidence="6">
    <location>
        <begin position="126"/>
        <end position="143"/>
    </location>
</feature>
<keyword evidence="3 6" id="KW-0812">Transmembrane</keyword>
<feature type="transmembrane region" description="Helical" evidence="6">
    <location>
        <begin position="70"/>
        <end position="90"/>
    </location>
</feature>
<keyword evidence="9" id="KW-1185">Reference proteome</keyword>
<evidence type="ECO:0000313" key="8">
    <source>
        <dbReference type="EMBL" id="SFW98182.1"/>
    </source>
</evidence>
<protein>
    <submittedName>
        <fullName evidence="8">Threonine/homoserine efflux transporter RhtA</fullName>
    </submittedName>
</protein>
<dbReference type="EMBL" id="FPJW01000001">
    <property type="protein sequence ID" value="SFW98182.1"/>
    <property type="molecule type" value="Genomic_DNA"/>
</dbReference>
<evidence type="ECO:0000256" key="6">
    <source>
        <dbReference type="SAM" id="Phobius"/>
    </source>
</evidence>
<feature type="domain" description="EamA" evidence="7">
    <location>
        <begin position="151"/>
        <end position="283"/>
    </location>
</feature>
<feature type="domain" description="EamA" evidence="7">
    <location>
        <begin position="12"/>
        <end position="142"/>
    </location>
</feature>
<dbReference type="OrthoDB" id="8370318at2"/>
<accession>A0A1K1TC85</accession>
<feature type="transmembrane region" description="Helical" evidence="6">
    <location>
        <begin position="268"/>
        <end position="286"/>
    </location>
</feature>
<dbReference type="SUPFAM" id="SSF103481">
    <property type="entry name" value="Multidrug resistance efflux transporter EmrE"/>
    <property type="match status" value="2"/>
</dbReference>
<reference evidence="8 9" key="1">
    <citation type="submission" date="2016-11" db="EMBL/GenBank/DDBJ databases">
        <authorList>
            <person name="Jaros S."/>
            <person name="Januszkiewicz K."/>
            <person name="Wedrychowicz H."/>
        </authorList>
    </citation>
    <scope>NUCLEOTIDE SEQUENCE [LARGE SCALE GENOMIC DNA]</scope>
    <source>
        <strain evidence="8 9">DSM 21637</strain>
    </source>
</reference>
<feature type="transmembrane region" description="Helical" evidence="6">
    <location>
        <begin position="149"/>
        <end position="168"/>
    </location>
</feature>
<evidence type="ECO:0000256" key="5">
    <source>
        <dbReference type="ARBA" id="ARBA00023136"/>
    </source>
</evidence>
<dbReference type="InterPro" id="IPR000620">
    <property type="entry name" value="EamA_dom"/>
</dbReference>
<evidence type="ECO:0000256" key="3">
    <source>
        <dbReference type="ARBA" id="ARBA00022692"/>
    </source>
</evidence>
<dbReference type="PANTHER" id="PTHR42920">
    <property type="entry name" value="OS03G0707200 PROTEIN-RELATED"/>
    <property type="match status" value="1"/>
</dbReference>
<dbReference type="InterPro" id="IPR051258">
    <property type="entry name" value="Diverse_Substrate_Transporter"/>
</dbReference>
<keyword evidence="2" id="KW-1003">Cell membrane</keyword>
<proteinExistence type="predicted"/>
<dbReference type="Proteomes" id="UP000182350">
    <property type="component" value="Unassembled WGS sequence"/>
</dbReference>
<dbReference type="InterPro" id="IPR037185">
    <property type="entry name" value="EmrE-like"/>
</dbReference>
<dbReference type="Pfam" id="PF00892">
    <property type="entry name" value="EamA"/>
    <property type="match status" value="2"/>
</dbReference>
<dbReference type="AlphaFoldDB" id="A0A1K1TC85"/>
<gene>
    <name evidence="8" type="ORF">SAMN02745752_00057</name>
</gene>
<evidence type="ECO:0000256" key="1">
    <source>
        <dbReference type="ARBA" id="ARBA00004651"/>
    </source>
</evidence>
<dbReference type="RefSeq" id="WP_072324329.1">
    <property type="nucleotide sequence ID" value="NZ_FPJW01000001.1"/>
</dbReference>
<evidence type="ECO:0000259" key="7">
    <source>
        <dbReference type="Pfam" id="PF00892"/>
    </source>
</evidence>
<dbReference type="GO" id="GO:0005886">
    <property type="term" value="C:plasma membrane"/>
    <property type="evidence" value="ECO:0007669"/>
    <property type="project" value="UniProtKB-SubCell"/>
</dbReference>
<feature type="transmembrane region" description="Helical" evidence="6">
    <location>
        <begin position="96"/>
        <end position="114"/>
    </location>
</feature>
<feature type="transmembrane region" description="Helical" evidence="6">
    <location>
        <begin position="36"/>
        <end position="58"/>
    </location>
</feature>
<organism evidence="8 9">
    <name type="scientific">Marinospirillum alkaliphilum DSM 21637</name>
    <dbReference type="NCBI Taxonomy" id="1122209"/>
    <lineage>
        <taxon>Bacteria</taxon>
        <taxon>Pseudomonadati</taxon>
        <taxon>Pseudomonadota</taxon>
        <taxon>Gammaproteobacteria</taxon>
        <taxon>Oceanospirillales</taxon>
        <taxon>Oceanospirillaceae</taxon>
        <taxon>Marinospirillum</taxon>
    </lineage>
</organism>
<evidence type="ECO:0000313" key="9">
    <source>
        <dbReference type="Proteomes" id="UP000182350"/>
    </source>
</evidence>
<feature type="transmembrane region" description="Helical" evidence="6">
    <location>
        <begin position="242"/>
        <end position="262"/>
    </location>
</feature>
<evidence type="ECO:0000256" key="4">
    <source>
        <dbReference type="ARBA" id="ARBA00022989"/>
    </source>
</evidence>
<name>A0A1K1TC85_9GAMM</name>
<dbReference type="PANTHER" id="PTHR42920:SF5">
    <property type="entry name" value="EAMA DOMAIN-CONTAINING PROTEIN"/>
    <property type="match status" value="1"/>
</dbReference>
<sequence>MTPISDKQHLQADLLLVLTTLIAAAGWIFSKEALAGFAPLLFIALRFSGAGLVLALLCLTPLRGLSRAQFISALQVGVLFGAAMVFWILGLEFAQHLGVGAFLTSLGIVLVPLLNLLMGGEKPGRLVYLSLPFVLAGLAFLSLDSEFHLGFGELCFLLSACFLALMFIQNSRAATRIPALPLTAIQLLVTGGITGLCSLVFEDWSFQFPAAIWGWFLASMLLATSLRFLLQTYAQGLAPPSHSAIIMTLEPVWTAMLASYWFSETMSLFQLIGCSLIFTAVLVNRAPALRQWLRRGG</sequence>